<proteinExistence type="predicted"/>
<dbReference type="AlphaFoldDB" id="A0A101FYC9"/>
<dbReference type="Proteomes" id="UP000064249">
    <property type="component" value="Unassembled WGS sequence"/>
</dbReference>
<accession>A0A101FYC9</accession>
<protein>
    <submittedName>
        <fullName evidence="1">Uncharacterized protein</fullName>
    </submittedName>
</protein>
<sequence>MTIALLDGSLKVGVFFDKGDHEFEDNICICFKENCPEEEKILYAGETNIYITPEQARELASMLIDAADQSSHATR</sequence>
<name>A0A101FYC9_9CHLR</name>
<evidence type="ECO:0000313" key="2">
    <source>
        <dbReference type="Proteomes" id="UP000064249"/>
    </source>
</evidence>
<evidence type="ECO:0000313" key="1">
    <source>
        <dbReference type="EMBL" id="KUK46749.1"/>
    </source>
</evidence>
<organism evidence="1 2">
    <name type="scientific">Anaerolinea thermophila</name>
    <dbReference type="NCBI Taxonomy" id="167964"/>
    <lineage>
        <taxon>Bacteria</taxon>
        <taxon>Bacillati</taxon>
        <taxon>Chloroflexota</taxon>
        <taxon>Anaerolineae</taxon>
        <taxon>Anaerolineales</taxon>
        <taxon>Anaerolineaceae</taxon>
        <taxon>Anaerolinea</taxon>
    </lineage>
</organism>
<gene>
    <name evidence="1" type="ORF">XD73_0370</name>
</gene>
<dbReference type="EMBL" id="LGFU01000009">
    <property type="protein sequence ID" value="KUK46749.1"/>
    <property type="molecule type" value="Genomic_DNA"/>
</dbReference>
<comment type="caution">
    <text evidence="1">The sequence shown here is derived from an EMBL/GenBank/DDBJ whole genome shotgun (WGS) entry which is preliminary data.</text>
</comment>
<reference evidence="1 2" key="1">
    <citation type="journal article" date="2015" name="MBio">
        <title>Genome-Resolved Metagenomic Analysis Reveals Roles for Candidate Phyla and Other Microbial Community Members in Biogeochemical Transformations in Oil Reservoirs.</title>
        <authorList>
            <person name="Hu P."/>
            <person name="Tom L."/>
            <person name="Singh A."/>
            <person name="Thomas B.C."/>
            <person name="Baker B.J."/>
            <person name="Piceno Y.M."/>
            <person name="Andersen G.L."/>
            <person name="Banfield J.F."/>
        </authorList>
    </citation>
    <scope>NUCLEOTIDE SEQUENCE [LARGE SCALE GENOMIC DNA]</scope>
    <source>
        <strain evidence="1">46_16</strain>
    </source>
</reference>